<gene>
    <name evidence="1" type="ORF">CLV51_10287</name>
</gene>
<evidence type="ECO:0000313" key="2">
    <source>
        <dbReference type="Proteomes" id="UP000240971"/>
    </source>
</evidence>
<dbReference type="RefSeq" id="WP_106527716.1">
    <property type="nucleotide sequence ID" value="NZ_PYAW01000002.1"/>
</dbReference>
<dbReference type="AlphaFoldDB" id="A0A2P8HM00"/>
<dbReference type="EMBL" id="PYAW01000002">
    <property type="protein sequence ID" value="PSL47242.1"/>
    <property type="molecule type" value="Genomic_DNA"/>
</dbReference>
<comment type="caution">
    <text evidence="1">The sequence shown here is derived from an EMBL/GenBank/DDBJ whole genome shotgun (WGS) entry which is preliminary data.</text>
</comment>
<dbReference type="Proteomes" id="UP000240971">
    <property type="component" value="Unassembled WGS sequence"/>
</dbReference>
<sequence length="69" mass="7678">MILISGKSRGATAIITFIIRDDDSITDITAAGLHTYQDYSRTHWEASSQYATLPVHSSRNVWAATRHSN</sequence>
<name>A0A2P8HM00_CHINA</name>
<accession>A0A2P8HM00</accession>
<evidence type="ECO:0000313" key="1">
    <source>
        <dbReference type="EMBL" id="PSL47242.1"/>
    </source>
</evidence>
<keyword evidence="2" id="KW-1185">Reference proteome</keyword>
<reference evidence="1 2" key="1">
    <citation type="submission" date="2018-03" db="EMBL/GenBank/DDBJ databases">
        <title>Genomic Encyclopedia of Archaeal and Bacterial Type Strains, Phase II (KMG-II): from individual species to whole genera.</title>
        <authorList>
            <person name="Goeker M."/>
        </authorList>
    </citation>
    <scope>NUCLEOTIDE SEQUENCE [LARGE SCALE GENOMIC DNA]</scope>
    <source>
        <strain evidence="1 2">DSM 24859</strain>
    </source>
</reference>
<proteinExistence type="predicted"/>
<protein>
    <submittedName>
        <fullName evidence="1">Uncharacterized protein</fullName>
    </submittedName>
</protein>
<organism evidence="1 2">
    <name type="scientific">Chitinophaga niastensis</name>
    <dbReference type="NCBI Taxonomy" id="536980"/>
    <lineage>
        <taxon>Bacteria</taxon>
        <taxon>Pseudomonadati</taxon>
        <taxon>Bacteroidota</taxon>
        <taxon>Chitinophagia</taxon>
        <taxon>Chitinophagales</taxon>
        <taxon>Chitinophagaceae</taxon>
        <taxon>Chitinophaga</taxon>
    </lineage>
</organism>